<evidence type="ECO:0000313" key="2">
    <source>
        <dbReference type="EMBL" id="ABS50449.1"/>
    </source>
</evidence>
<organism evidence="2">
    <name type="scientific">Streptomyces aculeolatus</name>
    <dbReference type="NCBI Taxonomy" id="270689"/>
    <lineage>
        <taxon>Bacteria</taxon>
        <taxon>Bacillati</taxon>
        <taxon>Actinomycetota</taxon>
        <taxon>Actinomycetes</taxon>
        <taxon>Kitasatosporales</taxon>
        <taxon>Streptomycetaceae</taxon>
        <taxon>Streptomyces</taxon>
    </lineage>
</organism>
<protein>
    <submittedName>
        <fullName evidence="2">NapU1</fullName>
    </submittedName>
</protein>
<sequence length="225" mass="24942">MHILAIAEGEPPQGGSMKVHPCPRDHTRESRAAAGSVLCTPCVRQVERNLRTLPGLYQECLHHVSPLSRQISPTKISGSRTRDHLNISVLDSRYNILATLESWAHIVVEQLGAGVPGRSVPELSRFLERHLKWLLAQPPAGEFADEAERFVAELRGIIDPASSAPRTIIRQCVVDGCSGTISMYPKGAGNSARRNIECSAGHSWELHEWLNLRHLMERQRKDVSA</sequence>
<proteinExistence type="predicted"/>
<dbReference type="AlphaFoldDB" id="A7KGZ0"/>
<accession>A7KGZ0</accession>
<gene>
    <name evidence="2" type="primary">napU1</name>
</gene>
<reference evidence="2" key="1">
    <citation type="journal article" date="2007" name="J. Biol. Chem.">
        <title>Molecular basis for chloronium-mediated meroterpene cyclization: cloning, sequencing, and heterologous expression of the napyradiomycin biosynthetic gene cluster.</title>
        <authorList>
            <person name="Winter J.M."/>
            <person name="Moffitt M.C."/>
            <person name="Zazopoulos E."/>
            <person name="McAlpine J.B."/>
            <person name="Dorrestein P.C."/>
            <person name="Moore B.S."/>
        </authorList>
    </citation>
    <scope>NUCLEOTIDE SEQUENCE</scope>
    <source>
        <strain evidence="2">NRRL 18422</strain>
    </source>
</reference>
<feature type="region of interest" description="Disordered" evidence="1">
    <location>
        <begin position="1"/>
        <end position="25"/>
    </location>
</feature>
<dbReference type="EMBL" id="EF397638">
    <property type="protein sequence ID" value="ABS50449.1"/>
    <property type="molecule type" value="Genomic_DNA"/>
</dbReference>
<evidence type="ECO:0000256" key="1">
    <source>
        <dbReference type="SAM" id="MobiDB-lite"/>
    </source>
</evidence>
<name>A7KGZ0_9ACTN</name>